<comment type="cofactor">
    <cofactor evidence="14">
        <name>Mg(2+)</name>
        <dbReference type="ChEBI" id="CHEBI:18420"/>
    </cofactor>
    <text evidence="14">Binds 1 Mg(2+) ion per subunit.</text>
</comment>
<dbReference type="SUPFAM" id="SSF52518">
    <property type="entry name" value="Thiamin diphosphate-binding fold (THDP-binding)"/>
    <property type="match status" value="2"/>
</dbReference>
<dbReference type="InterPro" id="IPR029035">
    <property type="entry name" value="DHS-like_NAD/FAD-binding_dom"/>
</dbReference>
<dbReference type="FunFam" id="3.40.50.1220:FF:000008">
    <property type="entry name" value="Acetolactate synthase"/>
    <property type="match status" value="1"/>
</dbReference>
<organism evidence="18 19">
    <name type="scientific">Rodentibacter pneumotropicus</name>
    <dbReference type="NCBI Taxonomy" id="758"/>
    <lineage>
        <taxon>Bacteria</taxon>
        <taxon>Pseudomonadati</taxon>
        <taxon>Pseudomonadota</taxon>
        <taxon>Gammaproteobacteria</taxon>
        <taxon>Pasteurellales</taxon>
        <taxon>Pasteurellaceae</taxon>
        <taxon>Rodentibacter</taxon>
    </lineage>
</organism>
<evidence type="ECO:0000256" key="3">
    <source>
        <dbReference type="ARBA" id="ARBA00007812"/>
    </source>
</evidence>
<feature type="domain" description="Thiamine pyrophosphate enzyme central" evidence="15">
    <location>
        <begin position="197"/>
        <end position="330"/>
    </location>
</feature>
<evidence type="ECO:0000313" key="19">
    <source>
        <dbReference type="Proteomes" id="UP000310576"/>
    </source>
</evidence>
<comment type="caution">
    <text evidence="18">The sequence shown here is derived from an EMBL/GenBank/DDBJ whole genome shotgun (WGS) entry which is preliminary data.</text>
</comment>
<dbReference type="RefSeq" id="WP_136125412.1">
    <property type="nucleotide sequence ID" value="NZ_CAJUGY010000004.1"/>
</dbReference>
<dbReference type="InterPro" id="IPR011766">
    <property type="entry name" value="TPP_enzyme_TPP-bd"/>
</dbReference>
<dbReference type="InterPro" id="IPR012846">
    <property type="entry name" value="Acetolactate_synth_lsu"/>
</dbReference>
<comment type="catalytic activity">
    <reaction evidence="13 14">
        <text>2 pyruvate + H(+) = (2S)-2-acetolactate + CO2</text>
        <dbReference type="Rhea" id="RHEA:25249"/>
        <dbReference type="ChEBI" id="CHEBI:15361"/>
        <dbReference type="ChEBI" id="CHEBI:15378"/>
        <dbReference type="ChEBI" id="CHEBI:16526"/>
        <dbReference type="ChEBI" id="CHEBI:58476"/>
        <dbReference type="EC" id="2.2.1.6"/>
    </reaction>
</comment>
<dbReference type="Gene3D" id="3.40.50.970">
    <property type="match status" value="2"/>
</dbReference>
<dbReference type="InterPro" id="IPR012001">
    <property type="entry name" value="Thiamin_PyroP_enz_TPP-bd_dom"/>
</dbReference>
<dbReference type="EMBL" id="QXNG01000101">
    <property type="protein sequence ID" value="THA12822.1"/>
    <property type="molecule type" value="Genomic_DNA"/>
</dbReference>
<evidence type="ECO:0000256" key="9">
    <source>
        <dbReference type="ARBA" id="ARBA00022827"/>
    </source>
</evidence>
<evidence type="ECO:0000256" key="10">
    <source>
        <dbReference type="ARBA" id="ARBA00022842"/>
    </source>
</evidence>
<evidence type="ECO:0000313" key="18">
    <source>
        <dbReference type="EMBL" id="THA12822.1"/>
    </source>
</evidence>
<dbReference type="Pfam" id="PF02775">
    <property type="entry name" value="TPP_enzyme_C"/>
    <property type="match status" value="1"/>
</dbReference>
<comment type="similarity">
    <text evidence="3 14">Belongs to the TPP enzyme family.</text>
</comment>
<dbReference type="NCBIfam" id="NF005364">
    <property type="entry name" value="PRK06882.1"/>
    <property type="match status" value="1"/>
</dbReference>
<dbReference type="GO" id="GO:0030976">
    <property type="term" value="F:thiamine pyrophosphate binding"/>
    <property type="evidence" value="ECO:0007669"/>
    <property type="project" value="UniProtKB-UniRule"/>
</dbReference>
<comment type="cofactor">
    <cofactor evidence="14">
        <name>thiamine diphosphate</name>
        <dbReference type="ChEBI" id="CHEBI:58937"/>
    </cofactor>
    <text evidence="14">Binds 1 thiamine pyrophosphate per subunit.</text>
</comment>
<dbReference type="UniPathway" id="UPA00047">
    <property type="reaction ID" value="UER00055"/>
</dbReference>
<dbReference type="InterPro" id="IPR029061">
    <property type="entry name" value="THDP-binding"/>
</dbReference>
<dbReference type="NCBIfam" id="TIGR00118">
    <property type="entry name" value="acolac_lg"/>
    <property type="match status" value="1"/>
</dbReference>
<dbReference type="GO" id="GO:0009097">
    <property type="term" value="P:isoleucine biosynthetic process"/>
    <property type="evidence" value="ECO:0007669"/>
    <property type="project" value="UniProtKB-UniPathway"/>
</dbReference>
<dbReference type="SUPFAM" id="SSF52467">
    <property type="entry name" value="DHS-like NAD/FAD-binding domain"/>
    <property type="match status" value="1"/>
</dbReference>
<comment type="pathway">
    <text evidence="2 14">Amino-acid biosynthesis; L-valine biosynthesis; L-valine from pyruvate: step 1/4.</text>
</comment>
<evidence type="ECO:0000256" key="11">
    <source>
        <dbReference type="ARBA" id="ARBA00023052"/>
    </source>
</evidence>
<proteinExistence type="inferred from homology"/>
<evidence type="ECO:0000256" key="2">
    <source>
        <dbReference type="ARBA" id="ARBA00005025"/>
    </source>
</evidence>
<evidence type="ECO:0000256" key="8">
    <source>
        <dbReference type="ARBA" id="ARBA00022723"/>
    </source>
</evidence>
<feature type="domain" description="Thiamine pyrophosphate enzyme N-terminal TPP-binding" evidence="17">
    <location>
        <begin position="5"/>
        <end position="119"/>
    </location>
</feature>
<keyword evidence="9" id="KW-0274">FAD</keyword>
<name>A0A4S2PS30_9PAST</name>
<dbReference type="InterPro" id="IPR000399">
    <property type="entry name" value="TPP-bd_CS"/>
</dbReference>
<keyword evidence="7 14" id="KW-0808">Transferase</keyword>
<dbReference type="InterPro" id="IPR045229">
    <property type="entry name" value="TPP_enz"/>
</dbReference>
<keyword evidence="6" id="KW-0285">Flavoprotein</keyword>
<evidence type="ECO:0000256" key="12">
    <source>
        <dbReference type="ARBA" id="ARBA00023304"/>
    </source>
</evidence>
<evidence type="ECO:0000259" key="17">
    <source>
        <dbReference type="Pfam" id="PF02776"/>
    </source>
</evidence>
<evidence type="ECO:0000259" key="16">
    <source>
        <dbReference type="Pfam" id="PF02775"/>
    </source>
</evidence>
<evidence type="ECO:0000256" key="4">
    <source>
        <dbReference type="ARBA" id="ARBA00013145"/>
    </source>
</evidence>
<dbReference type="PANTHER" id="PTHR18968">
    <property type="entry name" value="THIAMINE PYROPHOSPHATE ENZYMES"/>
    <property type="match status" value="1"/>
</dbReference>
<dbReference type="GO" id="GO:0005948">
    <property type="term" value="C:acetolactate synthase complex"/>
    <property type="evidence" value="ECO:0007669"/>
    <property type="project" value="TreeGrafter"/>
</dbReference>
<dbReference type="Pfam" id="PF00205">
    <property type="entry name" value="TPP_enzyme_M"/>
    <property type="match status" value="1"/>
</dbReference>
<dbReference type="AlphaFoldDB" id="A0A4S2PS30"/>
<protein>
    <recommendedName>
        <fullName evidence="4 14">Acetolactate synthase</fullName>
        <ecNumber evidence="4 14">2.2.1.6</ecNumber>
    </recommendedName>
</protein>
<dbReference type="GO" id="GO:0003984">
    <property type="term" value="F:acetolactate synthase activity"/>
    <property type="evidence" value="ECO:0007669"/>
    <property type="project" value="UniProtKB-EC"/>
</dbReference>
<evidence type="ECO:0000259" key="15">
    <source>
        <dbReference type="Pfam" id="PF00205"/>
    </source>
</evidence>
<keyword evidence="12 14" id="KW-0100">Branched-chain amino acid biosynthesis</keyword>
<dbReference type="Proteomes" id="UP000310576">
    <property type="component" value="Unassembled WGS sequence"/>
</dbReference>
<dbReference type="FunFam" id="3.40.50.970:FF:000007">
    <property type="entry name" value="Acetolactate synthase"/>
    <property type="match status" value="1"/>
</dbReference>
<dbReference type="PANTHER" id="PTHR18968:SF13">
    <property type="entry name" value="ACETOLACTATE SYNTHASE CATALYTIC SUBUNIT, MITOCHONDRIAL"/>
    <property type="match status" value="1"/>
</dbReference>
<dbReference type="GO" id="GO:0009099">
    <property type="term" value="P:L-valine biosynthetic process"/>
    <property type="evidence" value="ECO:0007669"/>
    <property type="project" value="UniProtKB-UniPathway"/>
</dbReference>
<dbReference type="CDD" id="cd07035">
    <property type="entry name" value="TPP_PYR_POX_like"/>
    <property type="match status" value="1"/>
</dbReference>
<reference evidence="18 19" key="1">
    <citation type="journal article" date="2019" name="Vet. Microbiol.">
        <title>Development of multi locus sequence typing (MLST) of Rodentibacter pneumotropicus.</title>
        <authorList>
            <person name="Adhikary S."/>
            <person name="Bisgaard M."/>
            <person name="Boot R."/>
            <person name="Benga L."/>
            <person name="Nicklas W."/>
            <person name="Christensen H."/>
        </authorList>
    </citation>
    <scope>NUCLEOTIDE SEQUENCE [LARGE SCALE GENOMIC DNA]</scope>
    <source>
        <strain evidence="18 19">1596_07</strain>
    </source>
</reference>
<dbReference type="CDD" id="cd02015">
    <property type="entry name" value="TPP_AHAS"/>
    <property type="match status" value="1"/>
</dbReference>
<keyword evidence="11 14" id="KW-0786">Thiamine pyrophosphate</keyword>
<accession>A0A4S2PS30</accession>
<dbReference type="Gene3D" id="3.40.50.1220">
    <property type="entry name" value="TPP-binding domain"/>
    <property type="match status" value="1"/>
</dbReference>
<dbReference type="Pfam" id="PF02776">
    <property type="entry name" value="TPP_enzyme_N"/>
    <property type="match status" value="1"/>
</dbReference>
<dbReference type="UniPathway" id="UPA00049">
    <property type="reaction ID" value="UER00059"/>
</dbReference>
<dbReference type="PROSITE" id="PS00187">
    <property type="entry name" value="TPP_ENZYMES"/>
    <property type="match status" value="1"/>
</dbReference>
<keyword evidence="10 14" id="KW-0460">Magnesium</keyword>
<comment type="pathway">
    <text evidence="1 14">Amino-acid biosynthesis; L-isoleucine biosynthesis; L-isoleucine from 2-oxobutanoate: step 1/4.</text>
</comment>
<sequence>MKKLSGAEMVVQSLRDEGVEYLFGYPGGAVLDIYDAIHTLGGIEHILVRHEQAAVHMADGYARATGKVGCVLVTSGPGATNAVTGIATAYADSVPMVVISGQVMSHLIGSDAFQECDMVGISRPVVKHSFIVKKAEDIPETIKKAFYIASTGRPGPVVVDIPKDTVNPNHKFPYEYPKSVEMRSYNPTVNGHKGQTKKALKALLVAKKPVLFVGGGAVAAECSEALTQFAQRLNLPVTASLMGLGVYPSTDKQFLGMLGMHGTYEANNAMHESDLILGIGVRFDDRTTNNLEKYCPHAKVIQIDIDPTSISKNVQVSIPIVGSAKNILDEFLSLLGEEGGNRPQNHLEEWWKQINEWKAKNCLDFDRTSGVIKPQQVMEAVYRITNGEAYVASDVGQHQMFAALHYPFDKPRRWINSGGLGTMGFGLPAALGVKLAQPNATVVCVTGDGSIQMNIQELSTATQYGIPIVIICLNNHFLGMVKQWQDLIYSGRHSQTYMNSLPDFVKLAESYGHIGIKIATPNELESKLEEAFKLKNKLVFVDINVDEGEHVYPMQVRGGAMNEMILGKTKGENE</sequence>
<keyword evidence="8 14" id="KW-0479">Metal-binding</keyword>
<feature type="domain" description="Thiamine pyrophosphate enzyme TPP-binding" evidence="16">
    <location>
        <begin position="394"/>
        <end position="543"/>
    </location>
</feature>
<gene>
    <name evidence="18" type="ORF">D3M76_09700</name>
</gene>
<evidence type="ECO:0000256" key="6">
    <source>
        <dbReference type="ARBA" id="ARBA00022630"/>
    </source>
</evidence>
<dbReference type="GO" id="GO:0050660">
    <property type="term" value="F:flavin adenine dinucleotide binding"/>
    <property type="evidence" value="ECO:0007669"/>
    <property type="project" value="InterPro"/>
</dbReference>
<dbReference type="EC" id="2.2.1.6" evidence="4 14"/>
<evidence type="ECO:0000256" key="13">
    <source>
        <dbReference type="ARBA" id="ARBA00048670"/>
    </source>
</evidence>
<dbReference type="GO" id="GO:0000287">
    <property type="term" value="F:magnesium ion binding"/>
    <property type="evidence" value="ECO:0007669"/>
    <property type="project" value="UniProtKB-UniRule"/>
</dbReference>
<keyword evidence="5 14" id="KW-0028">Amino-acid biosynthesis</keyword>
<evidence type="ECO:0000256" key="1">
    <source>
        <dbReference type="ARBA" id="ARBA00004974"/>
    </source>
</evidence>
<dbReference type="InterPro" id="IPR012000">
    <property type="entry name" value="Thiamin_PyroP_enz_cen_dom"/>
</dbReference>
<evidence type="ECO:0000256" key="7">
    <source>
        <dbReference type="ARBA" id="ARBA00022679"/>
    </source>
</evidence>
<dbReference type="NCBIfam" id="NF005058">
    <property type="entry name" value="PRK06466.1"/>
    <property type="match status" value="1"/>
</dbReference>
<dbReference type="InterPro" id="IPR039368">
    <property type="entry name" value="AHAS_TPP"/>
</dbReference>
<evidence type="ECO:0000256" key="14">
    <source>
        <dbReference type="RuleBase" id="RU003591"/>
    </source>
</evidence>
<dbReference type="FunFam" id="3.40.50.970:FF:000016">
    <property type="entry name" value="Acetolactate synthase"/>
    <property type="match status" value="1"/>
</dbReference>
<evidence type="ECO:0000256" key="5">
    <source>
        <dbReference type="ARBA" id="ARBA00022605"/>
    </source>
</evidence>